<evidence type="ECO:0000259" key="7">
    <source>
        <dbReference type="PROSITE" id="PS50075"/>
    </source>
</evidence>
<dbReference type="Gene3D" id="3.40.47.10">
    <property type="match status" value="1"/>
</dbReference>
<keyword evidence="4" id="KW-0808">Transferase</keyword>
<dbReference type="Gene3D" id="3.40.366.10">
    <property type="entry name" value="Malonyl-Coenzyme A Acyl Carrier Protein, domain 2"/>
    <property type="match status" value="3"/>
</dbReference>
<dbReference type="InterPro" id="IPR016039">
    <property type="entry name" value="Thiolase-like"/>
</dbReference>
<dbReference type="KEGG" id="lbc:LACBIDRAFT_244979"/>
<keyword evidence="11" id="KW-1185">Reference proteome</keyword>
<dbReference type="Pfam" id="PF16073">
    <property type="entry name" value="SAT"/>
    <property type="match status" value="1"/>
</dbReference>
<dbReference type="InterPro" id="IPR014031">
    <property type="entry name" value="Ketoacyl_synth_C"/>
</dbReference>
<dbReference type="RefSeq" id="XP_001876029.1">
    <property type="nucleotide sequence ID" value="XM_001875994.1"/>
</dbReference>
<evidence type="ECO:0000313" key="10">
    <source>
        <dbReference type="EMBL" id="EDR13531.1"/>
    </source>
</evidence>
<dbReference type="SUPFAM" id="SSF47336">
    <property type="entry name" value="ACP-like"/>
    <property type="match status" value="1"/>
</dbReference>
<evidence type="ECO:0000259" key="8">
    <source>
        <dbReference type="PROSITE" id="PS52004"/>
    </source>
</evidence>
<keyword evidence="3" id="KW-0597">Phosphoprotein</keyword>
<dbReference type="SUPFAM" id="SSF55048">
    <property type="entry name" value="Probable ACP-binding domain of malonyl-CoA ACP transacylase"/>
    <property type="match status" value="1"/>
</dbReference>
<dbReference type="PROSITE" id="PS50075">
    <property type="entry name" value="CARRIER"/>
    <property type="match status" value="1"/>
</dbReference>
<dbReference type="InterPro" id="IPR006162">
    <property type="entry name" value="Ppantetheine_attach_site"/>
</dbReference>
<dbReference type="Gene3D" id="3.30.70.3290">
    <property type="match status" value="1"/>
</dbReference>
<reference evidence="10 11" key="1">
    <citation type="journal article" date="2008" name="Nature">
        <title>The genome of Laccaria bicolor provides insights into mycorrhizal symbiosis.</title>
        <authorList>
            <person name="Martin F."/>
            <person name="Aerts A."/>
            <person name="Ahren D."/>
            <person name="Brun A."/>
            <person name="Danchin E.G.J."/>
            <person name="Duchaussoy F."/>
            <person name="Gibon J."/>
            <person name="Kohler A."/>
            <person name="Lindquist E."/>
            <person name="Pereda V."/>
            <person name="Salamov A."/>
            <person name="Shapiro H.J."/>
            <person name="Wuyts J."/>
            <person name="Blaudez D."/>
            <person name="Buee M."/>
            <person name="Brokstein P."/>
            <person name="Canbaeck B."/>
            <person name="Cohen D."/>
            <person name="Courty P.E."/>
            <person name="Coutinho P.M."/>
            <person name="Delaruelle C."/>
            <person name="Detter J.C."/>
            <person name="Deveau A."/>
            <person name="DiFazio S."/>
            <person name="Duplessis S."/>
            <person name="Fraissinet-Tachet L."/>
            <person name="Lucic E."/>
            <person name="Frey-Klett P."/>
            <person name="Fourrey C."/>
            <person name="Feussner I."/>
            <person name="Gay G."/>
            <person name="Grimwood J."/>
            <person name="Hoegger P.J."/>
            <person name="Jain P."/>
            <person name="Kilaru S."/>
            <person name="Labbe J."/>
            <person name="Lin Y.C."/>
            <person name="Legue V."/>
            <person name="Le Tacon F."/>
            <person name="Marmeisse R."/>
            <person name="Melayah D."/>
            <person name="Montanini B."/>
            <person name="Muratet M."/>
            <person name="Nehls U."/>
            <person name="Niculita-Hirzel H."/>
            <person name="Oudot-Le Secq M.P."/>
            <person name="Peter M."/>
            <person name="Quesneville H."/>
            <person name="Rajashekar B."/>
            <person name="Reich M."/>
            <person name="Rouhier N."/>
            <person name="Schmutz J."/>
            <person name="Yin T."/>
            <person name="Chalot M."/>
            <person name="Henrissat B."/>
            <person name="Kuees U."/>
            <person name="Lucas S."/>
            <person name="Van de Peer Y."/>
            <person name="Podila G.K."/>
            <person name="Polle A."/>
            <person name="Pukkila P.J."/>
            <person name="Richardson P.M."/>
            <person name="Rouze P."/>
            <person name="Sanders I.R."/>
            <person name="Stajich J.E."/>
            <person name="Tunlid A."/>
            <person name="Tuskan G."/>
            <person name="Grigoriev I.V."/>
        </authorList>
    </citation>
    <scope>NUCLEOTIDE SEQUENCE [LARGE SCALE GENOMIC DNA]</scope>
    <source>
        <strain evidence="11">S238N-H82 / ATCC MYA-4686</strain>
    </source>
</reference>
<keyword evidence="2" id="KW-0596">Phosphopantetheine</keyword>
<dbReference type="Pfam" id="PF22621">
    <property type="entry name" value="CurL-like_PKS_C"/>
    <property type="match status" value="1"/>
</dbReference>
<dbReference type="Pfam" id="PF00550">
    <property type="entry name" value="PP-binding"/>
    <property type="match status" value="1"/>
</dbReference>
<evidence type="ECO:0000256" key="2">
    <source>
        <dbReference type="ARBA" id="ARBA00022450"/>
    </source>
</evidence>
<dbReference type="SMART" id="SM00827">
    <property type="entry name" value="PKS_AT"/>
    <property type="match status" value="1"/>
</dbReference>
<dbReference type="InterPro" id="IPR050091">
    <property type="entry name" value="PKS_NRPS_Biosynth_Enz"/>
</dbReference>
<comment type="pathway">
    <text evidence="1">Secondary metabolite biosynthesis.</text>
</comment>
<dbReference type="Pfam" id="PF02801">
    <property type="entry name" value="Ketoacyl-synt_C"/>
    <property type="match status" value="1"/>
</dbReference>
<organism evidence="11">
    <name type="scientific">Laccaria bicolor (strain S238N-H82 / ATCC MYA-4686)</name>
    <name type="common">Bicoloured deceiver</name>
    <name type="synonym">Laccaria laccata var. bicolor</name>
    <dbReference type="NCBI Taxonomy" id="486041"/>
    <lineage>
        <taxon>Eukaryota</taxon>
        <taxon>Fungi</taxon>
        <taxon>Dikarya</taxon>
        <taxon>Basidiomycota</taxon>
        <taxon>Agaricomycotina</taxon>
        <taxon>Agaricomycetes</taxon>
        <taxon>Agaricomycetidae</taxon>
        <taxon>Agaricales</taxon>
        <taxon>Agaricineae</taxon>
        <taxon>Hydnangiaceae</taxon>
        <taxon>Laccaria</taxon>
    </lineage>
</organism>
<dbReference type="InterPro" id="IPR049552">
    <property type="entry name" value="PKS_DH_N"/>
</dbReference>
<dbReference type="PANTHER" id="PTHR43775:SF37">
    <property type="entry name" value="SI:DKEY-61P9.11"/>
    <property type="match status" value="1"/>
</dbReference>
<feature type="domain" description="PKS/mFAS DH" evidence="9">
    <location>
        <begin position="1301"/>
        <end position="1611"/>
    </location>
</feature>
<dbReference type="Pfam" id="PF00698">
    <property type="entry name" value="Acyl_transf_1"/>
    <property type="match status" value="1"/>
</dbReference>
<dbReference type="SUPFAM" id="SSF53474">
    <property type="entry name" value="alpha/beta-Hydrolases"/>
    <property type="match status" value="1"/>
</dbReference>
<dbReference type="PROSITE" id="PS52004">
    <property type="entry name" value="KS3_2"/>
    <property type="match status" value="1"/>
</dbReference>
<dbReference type="STRING" id="486041.B0CWL2"/>
<evidence type="ECO:0000259" key="9">
    <source>
        <dbReference type="PROSITE" id="PS52019"/>
    </source>
</evidence>
<gene>
    <name evidence="10" type="ORF">LACBIDRAFT_244979</name>
</gene>
<dbReference type="SMART" id="SM00825">
    <property type="entry name" value="PKS_KS"/>
    <property type="match status" value="1"/>
</dbReference>
<dbReference type="GO" id="GO:0004315">
    <property type="term" value="F:3-oxoacyl-[acyl-carrier-protein] synthase activity"/>
    <property type="evidence" value="ECO:0007669"/>
    <property type="project" value="InterPro"/>
</dbReference>
<feature type="region of interest" description="N-terminal hotdog fold" evidence="6">
    <location>
        <begin position="1301"/>
        <end position="1433"/>
    </location>
</feature>
<dbReference type="SMART" id="SM01294">
    <property type="entry name" value="PKS_PP_betabranch"/>
    <property type="match status" value="1"/>
</dbReference>
<dbReference type="InterPro" id="IPR020841">
    <property type="entry name" value="PKS_Beta-ketoAc_synthase_dom"/>
</dbReference>
<dbReference type="InterPro" id="IPR049551">
    <property type="entry name" value="PKS_DH_C"/>
</dbReference>
<dbReference type="PROSITE" id="PS52019">
    <property type="entry name" value="PKS_MFAS_DH"/>
    <property type="match status" value="1"/>
</dbReference>
<protein>
    <submittedName>
        <fullName evidence="10">Polyketide beta-ketoacyl-synthase</fullName>
    </submittedName>
</protein>
<dbReference type="Gene3D" id="1.10.1200.10">
    <property type="entry name" value="ACP-like"/>
    <property type="match status" value="1"/>
</dbReference>
<dbReference type="InterPro" id="IPR029058">
    <property type="entry name" value="AB_hydrolase_fold"/>
</dbReference>
<dbReference type="Pfam" id="PF14765">
    <property type="entry name" value="PS-DH"/>
    <property type="match status" value="1"/>
</dbReference>
<accession>B0CWL2</accession>
<dbReference type="InterPro" id="IPR042104">
    <property type="entry name" value="PKS_dehydratase_sf"/>
</dbReference>
<sequence length="1994" mass="218310">MVASRSSLDIPVFAGQGSTSSSFTQTRECNASSPIGDVFLSACHMAFYAELVSLSSSDFKSTGIDMSDFASKDSLLTAPEQPQYLHNPIISGSTIFLVQSLRYLAYMDPFDLPCASLRPFTDVWKCNADHGIGLLGFSSGIITACIASTSPTRISFLSQAVEAYRLVLWIGIRSQLYRQQALLRASLDANTDLPWSLVFFGIDMHGAQEALDTFNQDLGSDYLYITAVVEETCVTISGRPDRLAHFSTELLNNFGHGITMHPTTLNTLYHSPVHTDNLRVQVLSDVASRNISFPKLSDIIIPLRSTFTGELISEAASDRSLIELVLDMVIIQPVYWNILVQKISAIIPERASARLINMGPGNGLTRSLERAIVRNIPDLLDCTVVHVAAPESAGIKQEPIAIIGMAVNMPGASNTSQLWELLEKGLNTVSEIPEHRFKVSDYTNGYYPGRKMKAHTGNFLQGVDEFDHKFFKISPREARKMDPQQRVLLHVAYEALEDSGYVPYSSPCFDPRTFGCFVGSATHDYRHNLRDDIDVYYSTGTLNAFLSGRLSYAMQLSGPSVVVDTACSSSTVALYQAARALMNLDCRAAMVGGINVISAPDMFLGLDKGHFLSPAGQCRSFDASADGYARGEGCGVFVLKRLSDAVAENDKILGVIKGVEVNQSGLAQSITHPHAPTQSALLEQIISNSGIDGNRVNVIEAHGTGTRAGDAHELDSIQRVFSGHRSPSNPLYITSIKANIGHLEAASGCAGLTKLLLMFQHKIIPRQISLQNVNSQVAQLSADYALIPNTNIPWISTHENAPRVAILSNFGAAGSNVAVLVEEYVLPQKDLSTRRSSFVFGISAKSDIALQKMRVQLVSWLQLPGNRGTPLINFAYTSTARRQLYNHRLCASATDLEDLIQQLESVPIVRLPKKVTQVIFVFSGQGSQYPAMGSRLYETSPIFRQHIDQCHSILTESGFPGILPLIVGLNDVVSKPGEELVALQSFLFSLEFALSKLWLSWGIRPTAVVGHSLGEYVALVIAQVLSLKDAIFIVATRARLMGQKCSLNSTGMIAVSLGHEEVRKILESSPVVADLAIACYNSPTSCVVSGSLVQIKTFKCLLDAQCLAKNAILSVPFGYHSPAMVPLIDTLTKAVKSIKISPPTIPIISNVSGTVVQPGDKFTFNSAYFAQHCLQPVRFCEGIESFLRDPAHTALDLCWLEIGPHPVVLPMLKAQAKLPESAVLLESLRKREDAWTTLSKTLSRMYTSNLDVKWRSVFTEMGPASCVTLPSYPFSKEKFWVPFEEGHRIARESVNGRQIQHTFLHSWVQYPSVDNGWVAIFESPITCLEKYIRGHTVANAPLCPASVYFELLYAATSLAKTYLGFDSVDTHVVFREVQFSGPLVLDLCVTQTVQIILTLSDDNGHFSISSRTSSSPEAMTHASGEFRSQSSAHTLAKFARALPYIERRLNAIPQPQNGQAPKVFSARTAYEVIFPRVVNYSREYHTMQNVFVDVSGMEACATIKSPLIQNGENFVVHPIFLDTILHMAGFVANLQGDINDAYICKEVGSAKIIPSRIDPSTSYTIYCNTTMMPGQRDISAECFVLTTTSTREVIAHMKDIRFRKVRLDTLKARLCRMTQNGATPIEAPLIRHGDTSAASPELSSSFSNTEKRVAQIIGEACGVNVDNNSIGYLDVRAILSNVLGIAPENIDDTSTLDSLGLDSLASIEALHILNKVHGLQLPDNFFLEHPTLRSIQSYISAHDPRPRIRPQAPSLKVESSDNILVRIQASSPPRPPLFLIHDGSGLVNYCGRISPLGREVWGLKNPRFSSAQPWSSLVDMASAYAQSILKVSTGPLILGGVVAFEIAKQLAATHINVMGVILVDSPSPKNKVPLSAAMVDAIISPNTTGRVTEAFKLTKRQFLMNSQILAEYDLEAITSGSYPRLIFLRCIEGYNSVGVDVPLWFSDRKNVKGVTGNWEGIVGQPVQVLDIPGHHFEAFSSANVRYHFFPPFTL</sequence>
<dbReference type="GO" id="GO:0004312">
    <property type="term" value="F:fatty acid synthase activity"/>
    <property type="evidence" value="ECO:0007669"/>
    <property type="project" value="TreeGrafter"/>
</dbReference>
<dbReference type="GO" id="GO:0044550">
    <property type="term" value="P:secondary metabolite biosynthetic process"/>
    <property type="evidence" value="ECO:0007669"/>
    <property type="project" value="TreeGrafter"/>
</dbReference>
<dbReference type="GeneID" id="6071331"/>
<dbReference type="InterPro" id="IPR014043">
    <property type="entry name" value="Acyl_transferase_dom"/>
</dbReference>
<evidence type="ECO:0000256" key="3">
    <source>
        <dbReference type="ARBA" id="ARBA00022553"/>
    </source>
</evidence>
<keyword evidence="5" id="KW-0843">Virulence</keyword>
<feature type="active site" description="Proton donor; for dehydratase activity" evidence="6">
    <location>
        <position position="1522"/>
    </location>
</feature>
<proteinExistence type="predicted"/>
<dbReference type="Gene3D" id="3.40.50.1820">
    <property type="entry name" value="alpha/beta hydrolase"/>
    <property type="match status" value="1"/>
</dbReference>
<dbReference type="NCBIfam" id="TIGR04532">
    <property type="entry name" value="PT_fungal_PKS"/>
    <property type="match status" value="1"/>
</dbReference>
<dbReference type="InterPro" id="IPR049900">
    <property type="entry name" value="PKS_mFAS_DH"/>
</dbReference>
<dbReference type="HOGENOM" id="CLU_000022_6_4_1"/>
<feature type="active site" description="Proton acceptor; for dehydratase activity" evidence="6">
    <location>
        <position position="1335"/>
    </location>
</feature>
<dbReference type="GO" id="GO:0031177">
    <property type="term" value="F:phosphopantetheine binding"/>
    <property type="evidence" value="ECO:0007669"/>
    <property type="project" value="InterPro"/>
</dbReference>
<dbReference type="OrthoDB" id="329835at2759"/>
<dbReference type="GO" id="GO:0006633">
    <property type="term" value="P:fatty acid biosynthetic process"/>
    <property type="evidence" value="ECO:0007669"/>
    <property type="project" value="InterPro"/>
</dbReference>
<dbReference type="Pfam" id="PF00109">
    <property type="entry name" value="ketoacyl-synt"/>
    <property type="match status" value="1"/>
</dbReference>
<evidence type="ECO:0000256" key="4">
    <source>
        <dbReference type="ARBA" id="ARBA00022679"/>
    </source>
</evidence>
<feature type="domain" description="Carrier" evidence="7">
    <location>
        <begin position="1666"/>
        <end position="1743"/>
    </location>
</feature>
<dbReference type="InterPro" id="IPR018201">
    <property type="entry name" value="Ketoacyl_synth_AS"/>
</dbReference>
<dbReference type="CDD" id="cd00833">
    <property type="entry name" value="PKS"/>
    <property type="match status" value="1"/>
</dbReference>
<dbReference type="InterPro" id="IPR016036">
    <property type="entry name" value="Malonyl_transacylase_ACP-bd"/>
</dbReference>
<dbReference type="InParanoid" id="B0CWL2"/>
<dbReference type="Pfam" id="PF21089">
    <property type="entry name" value="PKS_DH_N"/>
    <property type="match status" value="1"/>
</dbReference>
<evidence type="ECO:0000256" key="6">
    <source>
        <dbReference type="PROSITE-ProRule" id="PRU01363"/>
    </source>
</evidence>
<dbReference type="InterPro" id="IPR009081">
    <property type="entry name" value="PP-bd_ACP"/>
</dbReference>
<dbReference type="SUPFAM" id="SSF53901">
    <property type="entry name" value="Thiolase-like"/>
    <property type="match status" value="1"/>
</dbReference>
<dbReference type="SMART" id="SM00823">
    <property type="entry name" value="PKS_PP"/>
    <property type="match status" value="1"/>
</dbReference>
<dbReference type="InterPro" id="IPR032088">
    <property type="entry name" value="SAT"/>
</dbReference>
<evidence type="ECO:0000256" key="1">
    <source>
        <dbReference type="ARBA" id="ARBA00005179"/>
    </source>
</evidence>
<evidence type="ECO:0000313" key="11">
    <source>
        <dbReference type="Proteomes" id="UP000001194"/>
    </source>
</evidence>
<dbReference type="InterPro" id="IPR016035">
    <property type="entry name" value="Acyl_Trfase/lysoPLipase"/>
</dbReference>
<dbReference type="InterPro" id="IPR001227">
    <property type="entry name" value="Ac_transferase_dom_sf"/>
</dbReference>
<name>B0CWL2_LACBS</name>
<dbReference type="InterPro" id="IPR036736">
    <property type="entry name" value="ACP-like_sf"/>
</dbReference>
<feature type="region of interest" description="C-terminal hotdog fold" evidence="6">
    <location>
        <begin position="1457"/>
        <end position="1611"/>
    </location>
</feature>
<dbReference type="EMBL" id="DS547093">
    <property type="protein sequence ID" value="EDR13531.1"/>
    <property type="molecule type" value="Genomic_DNA"/>
</dbReference>
<dbReference type="Gene3D" id="3.10.129.110">
    <property type="entry name" value="Polyketide synthase dehydratase"/>
    <property type="match status" value="1"/>
</dbReference>
<dbReference type="PROSITE" id="PS00012">
    <property type="entry name" value="PHOSPHOPANTETHEINE"/>
    <property type="match status" value="1"/>
</dbReference>
<dbReference type="InterPro" id="IPR030918">
    <property type="entry name" value="PT_fungal_PKS"/>
</dbReference>
<dbReference type="SUPFAM" id="SSF52151">
    <property type="entry name" value="FabD/lysophospholipase-like"/>
    <property type="match status" value="2"/>
</dbReference>
<dbReference type="PROSITE" id="PS00606">
    <property type="entry name" value="KS3_1"/>
    <property type="match status" value="1"/>
</dbReference>
<dbReference type="InterPro" id="IPR014030">
    <property type="entry name" value="Ketoacyl_synth_N"/>
</dbReference>
<dbReference type="PANTHER" id="PTHR43775">
    <property type="entry name" value="FATTY ACID SYNTHASE"/>
    <property type="match status" value="1"/>
</dbReference>
<dbReference type="Proteomes" id="UP000001194">
    <property type="component" value="Unassembled WGS sequence"/>
</dbReference>
<evidence type="ECO:0000256" key="5">
    <source>
        <dbReference type="ARBA" id="ARBA00023026"/>
    </source>
</evidence>
<feature type="domain" description="Ketosynthase family 3 (KS3)" evidence="8">
    <location>
        <begin position="397"/>
        <end position="823"/>
    </location>
</feature>
<dbReference type="InterPro" id="IPR020806">
    <property type="entry name" value="PKS_PP-bd"/>
</dbReference>